<feature type="region of interest" description="Disordered" evidence="1">
    <location>
        <begin position="116"/>
        <end position="143"/>
    </location>
</feature>
<dbReference type="AlphaFoldDB" id="A0A840WT11"/>
<dbReference type="EMBL" id="JACHDO010000001">
    <property type="protein sequence ID" value="MBB5494697.1"/>
    <property type="molecule type" value="Genomic_DNA"/>
</dbReference>
<feature type="region of interest" description="Disordered" evidence="1">
    <location>
        <begin position="181"/>
        <end position="247"/>
    </location>
</feature>
<evidence type="ECO:0000313" key="2">
    <source>
        <dbReference type="EMBL" id="MBB5494697.1"/>
    </source>
</evidence>
<dbReference type="RefSeq" id="WP_184368566.1">
    <property type="nucleotide sequence ID" value="NZ_BAAAKM010000063.1"/>
</dbReference>
<dbReference type="Proteomes" id="UP000579647">
    <property type="component" value="Unassembled WGS sequence"/>
</dbReference>
<gene>
    <name evidence="2" type="ORF">HNR07_005834</name>
</gene>
<evidence type="ECO:0000256" key="1">
    <source>
        <dbReference type="SAM" id="MobiDB-lite"/>
    </source>
</evidence>
<keyword evidence="3" id="KW-1185">Reference proteome</keyword>
<accession>A0A840WT11</accession>
<organism evidence="2 3">
    <name type="scientific">Nocardiopsis metallicus</name>
    <dbReference type="NCBI Taxonomy" id="179819"/>
    <lineage>
        <taxon>Bacteria</taxon>
        <taxon>Bacillati</taxon>
        <taxon>Actinomycetota</taxon>
        <taxon>Actinomycetes</taxon>
        <taxon>Streptosporangiales</taxon>
        <taxon>Nocardiopsidaceae</taxon>
        <taxon>Nocardiopsis</taxon>
    </lineage>
</organism>
<proteinExistence type="predicted"/>
<protein>
    <submittedName>
        <fullName evidence="2">Uncharacterized protein</fullName>
    </submittedName>
</protein>
<reference evidence="2 3" key="1">
    <citation type="submission" date="2020-08" db="EMBL/GenBank/DDBJ databases">
        <title>Sequencing the genomes of 1000 actinobacteria strains.</title>
        <authorList>
            <person name="Klenk H.-P."/>
        </authorList>
    </citation>
    <scope>NUCLEOTIDE SEQUENCE [LARGE SCALE GENOMIC DNA]</scope>
    <source>
        <strain evidence="2 3">DSM 44598</strain>
    </source>
</reference>
<comment type="caution">
    <text evidence="2">The sequence shown here is derived from an EMBL/GenBank/DDBJ whole genome shotgun (WGS) entry which is preliminary data.</text>
</comment>
<name>A0A840WT11_9ACTN</name>
<sequence length="247" mass="26989">MGTPHPSYDDSYVDVDTRLSAFLTKHPEGALQPLDPARPYRVERVEGTDERGRSVVTTFLVYTAAAYRSPDDQLPGVGVAWTPFPGRTDYTLDAELQNAETAAWGRAIRAVMPIDRASSARRSPAQGKPLPERQVQGLRTRANKSATPDLLKVLVAEIDDFQAQGRLHKETADELRKLAQDRQEHLAASTASNDGKKTPLSVVETPGEKPTPTADEDLKTRAKRISAKYGTPPASSKTKKNEGEASE</sequence>
<evidence type="ECO:0000313" key="3">
    <source>
        <dbReference type="Proteomes" id="UP000579647"/>
    </source>
</evidence>